<dbReference type="HOGENOM" id="CLU_853283_0_0_1"/>
<evidence type="ECO:0000256" key="1">
    <source>
        <dbReference type="SAM" id="Coils"/>
    </source>
</evidence>
<reference evidence="2 3" key="1">
    <citation type="journal article" date="2007" name="Nature">
        <title>Evolution of genes and genomes on the Drosophila phylogeny.</title>
        <authorList>
            <consortium name="Drosophila 12 Genomes Consortium"/>
            <person name="Clark A.G."/>
            <person name="Eisen M.B."/>
            <person name="Smith D.R."/>
            <person name="Bergman C.M."/>
            <person name="Oliver B."/>
            <person name="Markow T.A."/>
            <person name="Kaufman T.C."/>
            <person name="Kellis M."/>
            <person name="Gelbart W."/>
            <person name="Iyer V.N."/>
            <person name="Pollard D.A."/>
            <person name="Sackton T.B."/>
            <person name="Larracuente A.M."/>
            <person name="Singh N.D."/>
            <person name="Abad J.P."/>
            <person name="Abt D.N."/>
            <person name="Adryan B."/>
            <person name="Aguade M."/>
            <person name="Akashi H."/>
            <person name="Anderson W.W."/>
            <person name="Aquadro C.F."/>
            <person name="Ardell D.H."/>
            <person name="Arguello R."/>
            <person name="Artieri C.G."/>
            <person name="Barbash D.A."/>
            <person name="Barker D."/>
            <person name="Barsanti P."/>
            <person name="Batterham P."/>
            <person name="Batzoglou S."/>
            <person name="Begun D."/>
            <person name="Bhutkar A."/>
            <person name="Blanco E."/>
            <person name="Bosak S.A."/>
            <person name="Bradley R.K."/>
            <person name="Brand A.D."/>
            <person name="Brent M.R."/>
            <person name="Brooks A.N."/>
            <person name="Brown R.H."/>
            <person name="Butlin R.K."/>
            <person name="Caggese C."/>
            <person name="Calvi B.R."/>
            <person name="Bernardo de Carvalho A."/>
            <person name="Caspi A."/>
            <person name="Castrezana S."/>
            <person name="Celniker S.E."/>
            <person name="Chang J.L."/>
            <person name="Chapple C."/>
            <person name="Chatterji S."/>
            <person name="Chinwalla A."/>
            <person name="Civetta A."/>
            <person name="Clifton S.W."/>
            <person name="Comeron J.M."/>
            <person name="Costello J.C."/>
            <person name="Coyne J.A."/>
            <person name="Daub J."/>
            <person name="David R.G."/>
            <person name="Delcher A.L."/>
            <person name="Delehaunty K."/>
            <person name="Do C.B."/>
            <person name="Ebling H."/>
            <person name="Edwards K."/>
            <person name="Eickbush T."/>
            <person name="Evans J.D."/>
            <person name="Filipski A."/>
            <person name="Findeiss S."/>
            <person name="Freyhult E."/>
            <person name="Fulton L."/>
            <person name="Fulton R."/>
            <person name="Garcia A.C."/>
            <person name="Gardiner A."/>
            <person name="Garfield D.A."/>
            <person name="Garvin B.E."/>
            <person name="Gibson G."/>
            <person name="Gilbert D."/>
            <person name="Gnerre S."/>
            <person name="Godfrey J."/>
            <person name="Good R."/>
            <person name="Gotea V."/>
            <person name="Gravely B."/>
            <person name="Greenberg A.J."/>
            <person name="Griffiths-Jones S."/>
            <person name="Gross S."/>
            <person name="Guigo R."/>
            <person name="Gustafson E.A."/>
            <person name="Haerty W."/>
            <person name="Hahn M.W."/>
            <person name="Halligan D.L."/>
            <person name="Halpern A.L."/>
            <person name="Halter G.M."/>
            <person name="Han M.V."/>
            <person name="Heger A."/>
            <person name="Hillier L."/>
            <person name="Hinrichs A.S."/>
            <person name="Holmes I."/>
            <person name="Hoskins R.A."/>
            <person name="Hubisz M.J."/>
            <person name="Hultmark D."/>
            <person name="Huntley M.A."/>
            <person name="Jaffe D.B."/>
            <person name="Jagadeeshan S."/>
            <person name="Jeck W.R."/>
            <person name="Johnson J."/>
            <person name="Jones C.D."/>
            <person name="Jordan W.C."/>
            <person name="Karpen G.H."/>
            <person name="Kataoka E."/>
            <person name="Keightley P.D."/>
            <person name="Kheradpour P."/>
            <person name="Kirkness E.F."/>
            <person name="Koerich L.B."/>
            <person name="Kristiansen K."/>
            <person name="Kudrna D."/>
            <person name="Kulathinal R.J."/>
            <person name="Kumar S."/>
            <person name="Kwok R."/>
            <person name="Lander E."/>
            <person name="Langley C.H."/>
            <person name="Lapoint R."/>
            <person name="Lazzaro B.P."/>
            <person name="Lee S.J."/>
            <person name="Levesque L."/>
            <person name="Li R."/>
            <person name="Lin C.F."/>
            <person name="Lin M.F."/>
            <person name="Lindblad-Toh K."/>
            <person name="Llopart A."/>
            <person name="Long M."/>
            <person name="Low L."/>
            <person name="Lozovsky E."/>
            <person name="Lu J."/>
            <person name="Luo M."/>
            <person name="Machado C.A."/>
            <person name="Makalowski W."/>
            <person name="Marzo M."/>
            <person name="Matsuda M."/>
            <person name="Matzkin L."/>
            <person name="McAllister B."/>
            <person name="McBride C.S."/>
            <person name="McKernan B."/>
            <person name="McKernan K."/>
            <person name="Mendez-Lago M."/>
            <person name="Minx P."/>
            <person name="Mollenhauer M.U."/>
            <person name="Montooth K."/>
            <person name="Mount S.M."/>
            <person name="Mu X."/>
            <person name="Myers E."/>
            <person name="Negre B."/>
            <person name="Newfeld S."/>
            <person name="Nielsen R."/>
            <person name="Noor M.A."/>
            <person name="O'Grady P."/>
            <person name="Pachter L."/>
            <person name="Papaceit M."/>
            <person name="Parisi M.J."/>
            <person name="Parisi M."/>
            <person name="Parts L."/>
            <person name="Pedersen J.S."/>
            <person name="Pesole G."/>
            <person name="Phillippy A.M."/>
            <person name="Ponting C.P."/>
            <person name="Pop M."/>
            <person name="Porcelli D."/>
            <person name="Powell J.R."/>
            <person name="Prohaska S."/>
            <person name="Pruitt K."/>
            <person name="Puig M."/>
            <person name="Quesneville H."/>
            <person name="Ram K.R."/>
            <person name="Rand D."/>
            <person name="Rasmussen M.D."/>
            <person name="Reed L.K."/>
            <person name="Reenan R."/>
            <person name="Reily A."/>
            <person name="Remington K.A."/>
            <person name="Rieger T.T."/>
            <person name="Ritchie M.G."/>
            <person name="Robin C."/>
            <person name="Rogers Y.H."/>
            <person name="Rohde C."/>
            <person name="Rozas J."/>
            <person name="Rubenfield M.J."/>
            <person name="Ruiz A."/>
            <person name="Russo S."/>
            <person name="Salzberg S.L."/>
            <person name="Sanchez-Gracia A."/>
            <person name="Saranga D.J."/>
            <person name="Sato H."/>
            <person name="Schaeffer S.W."/>
            <person name="Schatz M.C."/>
            <person name="Schlenke T."/>
            <person name="Schwartz R."/>
            <person name="Segarra C."/>
            <person name="Singh R.S."/>
            <person name="Sirot L."/>
            <person name="Sirota M."/>
            <person name="Sisneros N.B."/>
            <person name="Smith C.D."/>
            <person name="Smith T.F."/>
            <person name="Spieth J."/>
            <person name="Stage D.E."/>
            <person name="Stark A."/>
            <person name="Stephan W."/>
            <person name="Strausberg R.L."/>
            <person name="Strempel S."/>
            <person name="Sturgill D."/>
            <person name="Sutton G."/>
            <person name="Sutton G.G."/>
            <person name="Tao W."/>
            <person name="Teichmann S."/>
            <person name="Tobari Y.N."/>
            <person name="Tomimura Y."/>
            <person name="Tsolas J.M."/>
            <person name="Valente V.L."/>
            <person name="Venter E."/>
            <person name="Venter J.C."/>
            <person name="Vicario S."/>
            <person name="Vieira F.G."/>
            <person name="Vilella A.J."/>
            <person name="Villasante A."/>
            <person name="Walenz B."/>
            <person name="Wang J."/>
            <person name="Wasserman M."/>
            <person name="Watts T."/>
            <person name="Wilson D."/>
            <person name="Wilson R.K."/>
            <person name="Wing R.A."/>
            <person name="Wolfner M.F."/>
            <person name="Wong A."/>
            <person name="Wong G.K."/>
            <person name="Wu C.I."/>
            <person name="Wu G."/>
            <person name="Yamamoto D."/>
            <person name="Yang H.P."/>
            <person name="Yang S.P."/>
            <person name="Yorke J.A."/>
            <person name="Yoshida K."/>
            <person name="Zdobnov E."/>
            <person name="Zhang P."/>
            <person name="Zhang Y."/>
            <person name="Zimin A.V."/>
            <person name="Baldwin J."/>
            <person name="Abdouelleil A."/>
            <person name="Abdulkadir J."/>
            <person name="Abebe A."/>
            <person name="Abera B."/>
            <person name="Abreu J."/>
            <person name="Acer S.C."/>
            <person name="Aftuck L."/>
            <person name="Alexander A."/>
            <person name="An P."/>
            <person name="Anderson E."/>
            <person name="Anderson S."/>
            <person name="Arachi H."/>
            <person name="Azer M."/>
            <person name="Bachantsang P."/>
            <person name="Barry A."/>
            <person name="Bayul T."/>
            <person name="Berlin A."/>
            <person name="Bessette D."/>
            <person name="Bloom T."/>
            <person name="Blye J."/>
            <person name="Boguslavskiy L."/>
            <person name="Bonnet C."/>
            <person name="Boukhgalter B."/>
            <person name="Bourzgui I."/>
            <person name="Brown A."/>
            <person name="Cahill P."/>
            <person name="Channer S."/>
            <person name="Cheshatsang Y."/>
            <person name="Chuda L."/>
            <person name="Citroen M."/>
            <person name="Collymore A."/>
            <person name="Cooke P."/>
            <person name="Costello M."/>
            <person name="D'Aco K."/>
            <person name="Daza R."/>
            <person name="De Haan G."/>
            <person name="DeGray S."/>
            <person name="DeMaso C."/>
            <person name="Dhargay N."/>
            <person name="Dooley K."/>
            <person name="Dooley E."/>
            <person name="Doricent M."/>
            <person name="Dorje P."/>
            <person name="Dorjee K."/>
            <person name="Dupes A."/>
            <person name="Elong R."/>
            <person name="Falk J."/>
            <person name="Farina A."/>
            <person name="Faro S."/>
            <person name="Ferguson D."/>
            <person name="Fisher S."/>
            <person name="Foley C.D."/>
            <person name="Franke A."/>
            <person name="Friedrich D."/>
            <person name="Gadbois L."/>
            <person name="Gearin G."/>
            <person name="Gearin C.R."/>
            <person name="Giannoukos G."/>
            <person name="Goode T."/>
            <person name="Graham J."/>
            <person name="Grandbois E."/>
            <person name="Grewal S."/>
            <person name="Gyaltsen K."/>
            <person name="Hafez N."/>
            <person name="Hagos B."/>
            <person name="Hall J."/>
            <person name="Henson C."/>
            <person name="Hollinger A."/>
            <person name="Honan T."/>
            <person name="Huard M.D."/>
            <person name="Hughes L."/>
            <person name="Hurhula B."/>
            <person name="Husby M.E."/>
            <person name="Kamat A."/>
            <person name="Kanga B."/>
            <person name="Kashin S."/>
            <person name="Khazanovich D."/>
            <person name="Kisner P."/>
            <person name="Lance K."/>
            <person name="Lara M."/>
            <person name="Lee W."/>
            <person name="Lennon N."/>
            <person name="Letendre F."/>
            <person name="LeVine R."/>
            <person name="Lipovsky A."/>
            <person name="Liu X."/>
            <person name="Liu J."/>
            <person name="Liu S."/>
            <person name="Lokyitsang T."/>
            <person name="Lokyitsang Y."/>
            <person name="Lubonja R."/>
            <person name="Lui A."/>
            <person name="MacDonald P."/>
            <person name="Magnisalis V."/>
            <person name="Maru K."/>
            <person name="Matthews C."/>
            <person name="McCusker W."/>
            <person name="McDonough S."/>
            <person name="Mehta T."/>
            <person name="Meldrim J."/>
            <person name="Meneus L."/>
            <person name="Mihai O."/>
            <person name="Mihalev A."/>
            <person name="Mihova T."/>
            <person name="Mittelman R."/>
            <person name="Mlenga V."/>
            <person name="Montmayeur A."/>
            <person name="Mulrain L."/>
            <person name="Navidi A."/>
            <person name="Naylor J."/>
            <person name="Negash T."/>
            <person name="Nguyen T."/>
            <person name="Nguyen N."/>
            <person name="Nicol R."/>
            <person name="Norbu C."/>
            <person name="Norbu N."/>
            <person name="Novod N."/>
            <person name="O'Neill B."/>
            <person name="Osman S."/>
            <person name="Markiewicz E."/>
            <person name="Oyono O.L."/>
            <person name="Patti C."/>
            <person name="Phunkhang P."/>
            <person name="Pierre F."/>
            <person name="Priest M."/>
            <person name="Raghuraman S."/>
            <person name="Rege F."/>
            <person name="Reyes R."/>
            <person name="Rise C."/>
            <person name="Rogov P."/>
            <person name="Ross K."/>
            <person name="Ryan E."/>
            <person name="Settipalli S."/>
            <person name="Shea T."/>
            <person name="Sherpa N."/>
            <person name="Shi L."/>
            <person name="Shih D."/>
            <person name="Sparrow T."/>
            <person name="Spaulding J."/>
            <person name="Stalker J."/>
            <person name="Stange-Thomann N."/>
            <person name="Stavropoulos S."/>
            <person name="Stone C."/>
            <person name="Strader C."/>
            <person name="Tesfaye S."/>
            <person name="Thomson T."/>
            <person name="Thoulutsang Y."/>
            <person name="Thoulutsang D."/>
            <person name="Topham K."/>
            <person name="Topping I."/>
            <person name="Tsamla T."/>
            <person name="Vassiliev H."/>
            <person name="Vo A."/>
            <person name="Wangchuk T."/>
            <person name="Wangdi T."/>
            <person name="Weiand M."/>
            <person name="Wilkinson J."/>
            <person name="Wilson A."/>
            <person name="Yadav S."/>
            <person name="Young G."/>
            <person name="Yu Q."/>
            <person name="Zembek L."/>
            <person name="Zhong D."/>
            <person name="Zimmer A."/>
            <person name="Zwirko Z."/>
            <person name="Jaffe D.B."/>
            <person name="Alvarez P."/>
            <person name="Brockman W."/>
            <person name="Butler J."/>
            <person name="Chin C."/>
            <person name="Gnerre S."/>
            <person name="Grabherr M."/>
            <person name="Kleber M."/>
            <person name="Mauceli E."/>
            <person name="MacCallum I."/>
        </authorList>
    </citation>
    <scope>NUCLEOTIDE SEQUENCE [LARGE SCALE GENOMIC DNA]</scope>
    <source>
        <strain evidence="3">Tucson 14030-0811.24</strain>
    </source>
</reference>
<dbReference type="STRING" id="7260.B4MPQ2"/>
<dbReference type="OrthoDB" id="7866327at2759"/>
<accession>B4MPQ2</accession>
<protein>
    <submittedName>
        <fullName evidence="2">GK21744</fullName>
    </submittedName>
</protein>
<dbReference type="AlphaFoldDB" id="B4MPQ2"/>
<evidence type="ECO:0000313" key="3">
    <source>
        <dbReference type="Proteomes" id="UP000007798"/>
    </source>
</evidence>
<gene>
    <name evidence="2" type="primary">Dwil\GK21744</name>
    <name evidence="2" type="ORF">Dwil_GK21744</name>
</gene>
<dbReference type="InParanoid" id="B4MPQ2"/>
<dbReference type="OMA" id="LWQRVWQ"/>
<proteinExistence type="predicted"/>
<dbReference type="Proteomes" id="UP000007798">
    <property type="component" value="Unassembled WGS sequence"/>
</dbReference>
<evidence type="ECO:0000313" key="2">
    <source>
        <dbReference type="EMBL" id="EDW74091.1"/>
    </source>
</evidence>
<keyword evidence="1" id="KW-0175">Coiled coil</keyword>
<dbReference type="EMBL" id="CH963849">
    <property type="protein sequence ID" value="EDW74091.1"/>
    <property type="molecule type" value="Genomic_DNA"/>
</dbReference>
<dbReference type="PhylomeDB" id="B4MPQ2"/>
<sequence>MNTMEFLNRTNHRNLKSQISVKVAQRMQAYAQDLENRRWALACQLHAEAIQYDEEVAQILLAQAEKAEEQRYEWIEMELLKRAEVEAELVKIKQQQRELESSESHRHMQSKQILLETKQGQLQQIADRQKLRQREACVKQLWHRVWQKLDETKEQQLQYEEKLRRRVETQRQAENCAIHEEKKLQLSQEILNEQRAYAEAMELAAQADGIKKQQELLKVQGKRMQQLADLQDQINRNLKIASNMAKANYQEDMGYNIREDSQIFDELMDKHCARARNREWHQSYMCHTALERAGQRKQQLQHEHAYLGTGCVISQQLKQPYGKEVR</sequence>
<keyword evidence="3" id="KW-1185">Reference proteome</keyword>
<name>B4MPQ2_DROWI</name>
<feature type="coiled-coil region" evidence="1">
    <location>
        <begin position="75"/>
        <end position="102"/>
    </location>
</feature>
<dbReference type="eggNOG" id="ENOG502TCG4">
    <property type="taxonomic scope" value="Eukaryota"/>
</dbReference>
<organism evidence="3">
    <name type="scientific">Drosophila willistoni</name>
    <name type="common">Fruit fly</name>
    <dbReference type="NCBI Taxonomy" id="7260"/>
    <lineage>
        <taxon>Eukaryota</taxon>
        <taxon>Metazoa</taxon>
        <taxon>Ecdysozoa</taxon>
        <taxon>Arthropoda</taxon>
        <taxon>Hexapoda</taxon>
        <taxon>Insecta</taxon>
        <taxon>Pterygota</taxon>
        <taxon>Neoptera</taxon>
        <taxon>Endopterygota</taxon>
        <taxon>Diptera</taxon>
        <taxon>Brachycera</taxon>
        <taxon>Muscomorpha</taxon>
        <taxon>Ephydroidea</taxon>
        <taxon>Drosophilidae</taxon>
        <taxon>Drosophila</taxon>
        <taxon>Sophophora</taxon>
    </lineage>
</organism>
<dbReference type="KEGG" id="dwi:6640498"/>